<feature type="non-terminal residue" evidence="3">
    <location>
        <position position="484"/>
    </location>
</feature>
<protein>
    <submittedName>
        <fullName evidence="3">SET domain-containing protein</fullName>
    </submittedName>
</protein>
<accession>A0A9P4HX57</accession>
<reference evidence="3" key="1">
    <citation type="journal article" date="2020" name="Stud. Mycol.">
        <title>101 Dothideomycetes genomes: a test case for predicting lifestyles and emergence of pathogens.</title>
        <authorList>
            <person name="Haridas S."/>
            <person name="Albert R."/>
            <person name="Binder M."/>
            <person name="Bloem J."/>
            <person name="Labutti K."/>
            <person name="Salamov A."/>
            <person name="Andreopoulos B."/>
            <person name="Baker S."/>
            <person name="Barry K."/>
            <person name="Bills G."/>
            <person name="Bluhm B."/>
            <person name="Cannon C."/>
            <person name="Castanera R."/>
            <person name="Culley D."/>
            <person name="Daum C."/>
            <person name="Ezra D."/>
            <person name="Gonzalez J."/>
            <person name="Henrissat B."/>
            <person name="Kuo A."/>
            <person name="Liang C."/>
            <person name="Lipzen A."/>
            <person name="Lutzoni F."/>
            <person name="Magnuson J."/>
            <person name="Mondo S."/>
            <person name="Nolan M."/>
            <person name="Ohm R."/>
            <person name="Pangilinan J."/>
            <person name="Park H.-J."/>
            <person name="Ramirez L."/>
            <person name="Alfaro M."/>
            <person name="Sun H."/>
            <person name="Tritt A."/>
            <person name="Yoshinaga Y."/>
            <person name="Zwiers L.-H."/>
            <person name="Turgeon B."/>
            <person name="Goodwin S."/>
            <person name="Spatafora J."/>
            <person name="Crous P."/>
            <person name="Grigoriev I."/>
        </authorList>
    </citation>
    <scope>NUCLEOTIDE SEQUENCE</scope>
    <source>
        <strain evidence="3">CBS 121410</strain>
    </source>
</reference>
<dbReference type="InterPro" id="IPR053105">
    <property type="entry name" value="Class_V-like_SAM-MTase"/>
</dbReference>
<dbReference type="SUPFAM" id="SSF82199">
    <property type="entry name" value="SET domain"/>
    <property type="match status" value="1"/>
</dbReference>
<name>A0A9P4HX57_9PEZI</name>
<dbReference type="SMART" id="SM00317">
    <property type="entry name" value="SET"/>
    <property type="match status" value="1"/>
</dbReference>
<dbReference type="PROSITE" id="PS50280">
    <property type="entry name" value="SET"/>
    <property type="match status" value="1"/>
</dbReference>
<evidence type="ECO:0000313" key="3">
    <source>
        <dbReference type="EMBL" id="KAF2090875.1"/>
    </source>
</evidence>
<dbReference type="EMBL" id="ML978712">
    <property type="protein sequence ID" value="KAF2090875.1"/>
    <property type="molecule type" value="Genomic_DNA"/>
</dbReference>
<dbReference type="PANTHER" id="PTHR47250">
    <property type="entry name" value="HISTONE-LYSINE N-METHYLTRANSFERASE SET-6"/>
    <property type="match status" value="1"/>
</dbReference>
<evidence type="ECO:0000256" key="1">
    <source>
        <dbReference type="SAM" id="MobiDB-lite"/>
    </source>
</evidence>
<feature type="domain" description="SET" evidence="2">
    <location>
        <begin position="357"/>
        <end position="463"/>
    </location>
</feature>
<dbReference type="AlphaFoldDB" id="A0A9P4HX57"/>
<organism evidence="3 4">
    <name type="scientific">Saccharata proteae CBS 121410</name>
    <dbReference type="NCBI Taxonomy" id="1314787"/>
    <lineage>
        <taxon>Eukaryota</taxon>
        <taxon>Fungi</taxon>
        <taxon>Dikarya</taxon>
        <taxon>Ascomycota</taxon>
        <taxon>Pezizomycotina</taxon>
        <taxon>Dothideomycetes</taxon>
        <taxon>Dothideomycetes incertae sedis</taxon>
        <taxon>Botryosphaeriales</taxon>
        <taxon>Saccharataceae</taxon>
        <taxon>Saccharata</taxon>
    </lineage>
</organism>
<dbReference type="PANTHER" id="PTHR47250:SF3">
    <property type="entry name" value="HISTONE-LYSINE N-METHYLTRANSFERASE SET-6"/>
    <property type="match status" value="1"/>
</dbReference>
<feature type="non-terminal residue" evidence="3">
    <location>
        <position position="1"/>
    </location>
</feature>
<evidence type="ECO:0000259" key="2">
    <source>
        <dbReference type="PROSITE" id="PS50280"/>
    </source>
</evidence>
<dbReference type="OrthoDB" id="10261904at2759"/>
<sequence length="484" mass="54610">KRRKATGGLRIARSGQGENSTETSDRESSIRQLESGGRNFPQRKKNGPKNPQLQPSTLDRFIIGIFEQIHGPINLDPQVVMDQWPQTTIEGSNSETTANSGSALASLGASTFSRVNLLCRKITHASRCCRSLEVIVQAHWVQCFDARVQALTLSNPTASSAKSKKAALMEACEDFGWSEKDMRNKMAVWRGYYEIKEAAGWVALVFAGMGIYRFCKYRVSFDQEAMKRLRSLRHRFEVAADTIHPHWRDLLAFIGEPTERKYTGHQHDWVVSDNGEAIPLARTYLQWDPHFSFEHIDSSVIDQEAWSLSDPRDLTWDMVPLPQVHRCAECGEVQSDDPKENCCRCFPNLYGGPRGPCPVQVFQTANGRNNGLIACCPFERGAAIGEFVGLVTTGLKDMDVMQGETNGTKYQIWQGRMGNYTRFVNHSCYPNSQFEKFVWRGMQRIVLVSRGIEAGGEITVDYSGRYWSNLDKVCLCGEGCCRYR</sequence>
<dbReference type="Gene3D" id="2.170.270.10">
    <property type="entry name" value="SET domain"/>
    <property type="match status" value="1"/>
</dbReference>
<dbReference type="Pfam" id="PF00856">
    <property type="entry name" value="SET"/>
    <property type="match status" value="1"/>
</dbReference>
<proteinExistence type="predicted"/>
<dbReference type="InterPro" id="IPR001214">
    <property type="entry name" value="SET_dom"/>
</dbReference>
<dbReference type="InterPro" id="IPR046341">
    <property type="entry name" value="SET_dom_sf"/>
</dbReference>
<evidence type="ECO:0000313" key="4">
    <source>
        <dbReference type="Proteomes" id="UP000799776"/>
    </source>
</evidence>
<feature type="region of interest" description="Disordered" evidence="1">
    <location>
        <begin position="1"/>
        <end position="54"/>
    </location>
</feature>
<keyword evidence="4" id="KW-1185">Reference proteome</keyword>
<comment type="caution">
    <text evidence="3">The sequence shown here is derived from an EMBL/GenBank/DDBJ whole genome shotgun (WGS) entry which is preliminary data.</text>
</comment>
<dbReference type="Proteomes" id="UP000799776">
    <property type="component" value="Unassembled WGS sequence"/>
</dbReference>
<gene>
    <name evidence="3" type="ORF">K490DRAFT_18574</name>
</gene>